<feature type="signal peptide" evidence="2">
    <location>
        <begin position="1"/>
        <end position="38"/>
    </location>
</feature>
<organism evidence="3 4">
    <name type="scientific">Photobacterium gaetbulicola Gung47</name>
    <dbReference type="NCBI Taxonomy" id="658445"/>
    <lineage>
        <taxon>Bacteria</taxon>
        <taxon>Pseudomonadati</taxon>
        <taxon>Pseudomonadota</taxon>
        <taxon>Gammaproteobacteria</taxon>
        <taxon>Vibrionales</taxon>
        <taxon>Vibrionaceae</taxon>
        <taxon>Photobacterium</taxon>
    </lineage>
</organism>
<evidence type="ECO:0000313" key="3">
    <source>
        <dbReference type="EMBL" id="AJR09509.1"/>
    </source>
</evidence>
<evidence type="ECO:0008006" key="5">
    <source>
        <dbReference type="Google" id="ProtNLM"/>
    </source>
</evidence>
<proteinExistence type="predicted"/>
<keyword evidence="4" id="KW-1185">Reference proteome</keyword>
<evidence type="ECO:0000313" key="4">
    <source>
        <dbReference type="Proteomes" id="UP000032303"/>
    </source>
</evidence>
<dbReference type="EMBL" id="CP005974">
    <property type="protein sequence ID" value="AJR09509.1"/>
    <property type="molecule type" value="Genomic_DNA"/>
</dbReference>
<dbReference type="KEGG" id="pgb:H744_2c2856"/>
<keyword evidence="2" id="KW-0732">Signal</keyword>
<protein>
    <recommendedName>
        <fullName evidence="5">OtnG protein</fullName>
    </recommendedName>
</protein>
<accession>A0A0C5WWV3</accession>
<dbReference type="HOGENOM" id="CLU_007558_1_0_6"/>
<dbReference type="Pfam" id="PF06082">
    <property type="entry name" value="YjbH"/>
    <property type="match status" value="1"/>
</dbReference>
<feature type="chain" id="PRO_5002195492" description="OtnG protein" evidence="2">
    <location>
        <begin position="39"/>
        <end position="748"/>
    </location>
</feature>
<dbReference type="InterPro" id="IPR010344">
    <property type="entry name" value="YbjH"/>
</dbReference>
<dbReference type="AlphaFoldDB" id="A0A0C5WWV3"/>
<evidence type="ECO:0000256" key="1">
    <source>
        <dbReference type="SAM" id="MobiDB-lite"/>
    </source>
</evidence>
<dbReference type="STRING" id="658445.H744_2c2856"/>
<gene>
    <name evidence="3" type="ORF">H744_2c2856</name>
</gene>
<dbReference type="OrthoDB" id="19542at2"/>
<reference evidence="3 4" key="1">
    <citation type="submission" date="2013-05" db="EMBL/GenBank/DDBJ databases">
        <title>Complete genome sequence of the lipase-producing bacterium Photobacterium gaetbulicola Gung47.</title>
        <authorList>
            <person name="Kim Y.-O."/>
        </authorList>
    </citation>
    <scope>NUCLEOTIDE SEQUENCE [LARGE SCALE GENOMIC DNA]</scope>
    <source>
        <strain evidence="3 4">Gung47</strain>
    </source>
</reference>
<dbReference type="PATRIC" id="fig|658445.3.peg.4903"/>
<feature type="region of interest" description="Disordered" evidence="1">
    <location>
        <begin position="311"/>
        <end position="333"/>
    </location>
</feature>
<evidence type="ECO:0000256" key="2">
    <source>
        <dbReference type="SAM" id="SignalP"/>
    </source>
</evidence>
<dbReference type="Proteomes" id="UP000032303">
    <property type="component" value="Chromosome 2"/>
</dbReference>
<name>A0A0C5WWV3_9GAMM</name>
<sequence length="748" mass="84334">MKPAVNNTFSKPASRQALSGLKLSAIALALVPVFHAQAQTQADAFDYPTFTPSQTDFGGVGLIQMPSGRVAREGEINVAATYNDEYHHYTVSLQLMPWLETTIRYTIVPDVLYGEDPDFSGDNKYTDKGIDFKIRLIKESYWLPETSIGVRDFGGTGLFDGEYIAASKHVGPFDFTLGVGWGYIGNSGNLSGDKTEGSDCGRNTDYRGNGGSVDFDRWFTGCSAVFGGVEYQSPWAPLRLKVEYDANDYRSDYPVTRGAIEMPQDSKINYGALYKLGNWGDLRLSYERGTTWTFGFNLNTNFNDLKANWYNNPAPDYQPQSGDDKKSTDELTSQEWEQLAQDLHQLAGYEDPRLYADDKSITVVAPQTKYRDRDEAHQRAGTILANQNLDVERYTIIETANRQPVTETVFDPEQFAKVANVEYFDPQVSDATTVGEPTEPQGQLYAKSNKNWDINFAPVWQQSIGGSENFYLFNIGVTAGANYWLSDNFELGGSVYFNIYDNYDKFLYDVPPDGTDLKRVRTLVRQYINDNPVRMDNLQLTWMDRLGENWYAQAYGGYLEMMFGGVGGEVLYRPQNSNWALGVDLNYVVQRDPDSQFGFFTEEVQYDPITNRNYRVQTGAPTGHATLYYQPQWEWLPNTLFKVSAGQYLTEDYGVTVDFSKQFDSGVIAGAFIAQTNLSADEFGEGSYNKGFYLSIPFDVMTVKPSTNRATISWLPLTRDGGQMLNRKYELYSVTDARSPWYGKKAVN</sequence>